<dbReference type="PANTHER" id="PTHR43404">
    <property type="entry name" value="LIPOPOLYSACCHARIDE CHOLINEPHOSPHOTRANSFERASE LICD"/>
    <property type="match status" value="1"/>
</dbReference>
<gene>
    <name evidence="2" type="ORF">RV04_GL002371</name>
</gene>
<comment type="caution">
    <text evidence="2">The sequence shown here is derived from an EMBL/GenBank/DDBJ whole genome shotgun (WGS) entry which is preliminary data.</text>
</comment>
<evidence type="ECO:0000313" key="3">
    <source>
        <dbReference type="Proteomes" id="UP000182077"/>
    </source>
</evidence>
<dbReference type="GO" id="GO:0016740">
    <property type="term" value="F:transferase activity"/>
    <property type="evidence" value="ECO:0007669"/>
    <property type="project" value="UniProtKB-KW"/>
</dbReference>
<dbReference type="STRING" id="249189.RV04_GL002371"/>
<feature type="domain" description="LicD/FKTN/FKRP nucleotidyltransferase" evidence="1">
    <location>
        <begin position="1"/>
        <end position="216"/>
    </location>
</feature>
<dbReference type="AlphaFoldDB" id="A0A1L8TL90"/>
<proteinExistence type="predicted"/>
<dbReference type="InterPro" id="IPR052942">
    <property type="entry name" value="LPS_cholinephosphotransferase"/>
</dbReference>
<evidence type="ECO:0000259" key="1">
    <source>
        <dbReference type="Pfam" id="PF04991"/>
    </source>
</evidence>
<dbReference type="InterPro" id="IPR007074">
    <property type="entry name" value="LicD/FKTN/FKRP_NTP_transf"/>
</dbReference>
<dbReference type="PANTHER" id="PTHR43404:SF2">
    <property type="entry name" value="LIPOPOLYSACCHARIDE CHOLINEPHOSPHOTRANSFERASE LICD"/>
    <property type="match status" value="1"/>
</dbReference>
<name>A0A1L8TL90_9ENTE</name>
<dbReference type="Proteomes" id="UP000182077">
    <property type="component" value="Unassembled WGS sequence"/>
</dbReference>
<keyword evidence="3" id="KW-1185">Reference proteome</keyword>
<dbReference type="Pfam" id="PF04991">
    <property type="entry name" value="LicD"/>
    <property type="match status" value="1"/>
</dbReference>
<keyword evidence="2" id="KW-0808">Transferase</keyword>
<organism evidence="2 3">
    <name type="scientific">Enterococcus hermanniensis</name>
    <dbReference type="NCBI Taxonomy" id="249189"/>
    <lineage>
        <taxon>Bacteria</taxon>
        <taxon>Bacillati</taxon>
        <taxon>Bacillota</taxon>
        <taxon>Bacilli</taxon>
        <taxon>Lactobacillales</taxon>
        <taxon>Enterococcaceae</taxon>
        <taxon>Enterococcus</taxon>
    </lineage>
</organism>
<accession>A0A1L8TL90</accession>
<evidence type="ECO:0000313" key="2">
    <source>
        <dbReference type="EMBL" id="OJG45057.1"/>
    </source>
</evidence>
<dbReference type="GO" id="GO:0009100">
    <property type="term" value="P:glycoprotein metabolic process"/>
    <property type="evidence" value="ECO:0007669"/>
    <property type="project" value="UniProtKB-ARBA"/>
</dbReference>
<sequence>MIGIERHKGFIPWDDDIDIVLLRSEYERLMEILKVQDNNYTLLEFKTRETYRYPFAKVVDTRTSVKTKQLFNGEEKDLGVFVDIFPLDTIPKNQAEQKRHHDIVEKYRLNMMDSLKLCYARSYSKIKSCIKLIVRFPRHLSLIQKGGYKYWRNLYETTAQKYSAGDSNYCGYMEFTDIDWGVFPKSWFEDVEDVSFKGHSVMAIKARREFLELRYGDYMKMPPIEERKTHHPYIFYKVNNCSEN</sequence>
<protein>
    <submittedName>
        <fullName evidence="2">Lipopolysaccharide cholinephosphotransferase</fullName>
    </submittedName>
</protein>
<reference evidence="2 3" key="1">
    <citation type="submission" date="2014-12" db="EMBL/GenBank/DDBJ databases">
        <title>Draft genome sequences of 29 type strains of Enterococci.</title>
        <authorList>
            <person name="Zhong Z."/>
            <person name="Sun Z."/>
            <person name="Liu W."/>
            <person name="Zhang W."/>
            <person name="Zhang H."/>
        </authorList>
    </citation>
    <scope>NUCLEOTIDE SEQUENCE [LARGE SCALE GENOMIC DNA]</scope>
    <source>
        <strain evidence="2 3">DSM 17122</strain>
    </source>
</reference>
<dbReference type="EMBL" id="JXKQ01000008">
    <property type="protein sequence ID" value="OJG45057.1"/>
    <property type="molecule type" value="Genomic_DNA"/>
</dbReference>